<sequence>MQVIRSARSWVGAGIPPQSNDGLCTAGIASKHFLLAASLVKTECASSSLRLSTLDSTDPMQFNIFKFALFAAPSLLATRLALASPATVELHARANVCIYVPASSNGCPAGIVPYICGSSAGQVYCCNNPDCLNDESDTVRVTAV</sequence>
<organism evidence="1 2">
    <name type="scientific">Mycena chlorophos</name>
    <name type="common">Agaric fungus</name>
    <name type="synonym">Agaricus chlorophos</name>
    <dbReference type="NCBI Taxonomy" id="658473"/>
    <lineage>
        <taxon>Eukaryota</taxon>
        <taxon>Fungi</taxon>
        <taxon>Dikarya</taxon>
        <taxon>Basidiomycota</taxon>
        <taxon>Agaricomycotina</taxon>
        <taxon>Agaricomycetes</taxon>
        <taxon>Agaricomycetidae</taxon>
        <taxon>Agaricales</taxon>
        <taxon>Marasmiineae</taxon>
        <taxon>Mycenaceae</taxon>
        <taxon>Mycena</taxon>
    </lineage>
</organism>
<evidence type="ECO:0008006" key="3">
    <source>
        <dbReference type="Google" id="ProtNLM"/>
    </source>
</evidence>
<dbReference type="Proteomes" id="UP000815677">
    <property type="component" value="Unassembled WGS sequence"/>
</dbReference>
<dbReference type="EMBL" id="DF848473">
    <property type="protein sequence ID" value="GAT53769.1"/>
    <property type="molecule type" value="Genomic_DNA"/>
</dbReference>
<gene>
    <name evidence="1" type="ORF">MCHLO_10689</name>
</gene>
<keyword evidence="2" id="KW-1185">Reference proteome</keyword>
<reference evidence="1" key="1">
    <citation type="submission" date="2014-09" db="EMBL/GenBank/DDBJ databases">
        <title>Genome sequence of the luminous mushroom Mycena chlorophos for searching fungal bioluminescence genes.</title>
        <authorList>
            <person name="Tanaka Y."/>
            <person name="Kasuga D."/>
            <person name="Oba Y."/>
            <person name="Hase S."/>
            <person name="Sato K."/>
            <person name="Oba Y."/>
            <person name="Sakakibara Y."/>
        </authorList>
    </citation>
    <scope>NUCLEOTIDE SEQUENCE</scope>
</reference>
<accession>A0ABQ0LT18</accession>
<protein>
    <recommendedName>
        <fullName evidence="3">Extracellular membrane protein CFEM domain-containing protein</fullName>
    </recommendedName>
</protein>
<name>A0ABQ0LT18_MYCCL</name>
<evidence type="ECO:0000313" key="1">
    <source>
        <dbReference type="EMBL" id="GAT53769.1"/>
    </source>
</evidence>
<proteinExistence type="predicted"/>
<evidence type="ECO:0000313" key="2">
    <source>
        <dbReference type="Proteomes" id="UP000815677"/>
    </source>
</evidence>